<dbReference type="Ensembl" id="ENSSGRT00000037865.1">
    <property type="protein sequence ID" value="ENSSGRP00000035272.1"/>
    <property type="gene ID" value="ENSSGRG00000019546.1"/>
</dbReference>
<evidence type="ECO:0000313" key="5">
    <source>
        <dbReference type="Ensembl" id="ENSSGRP00000035272.1"/>
    </source>
</evidence>
<dbReference type="GO" id="GO:0043066">
    <property type="term" value="P:negative regulation of apoptotic process"/>
    <property type="evidence" value="ECO:0007669"/>
    <property type="project" value="InterPro"/>
</dbReference>
<dbReference type="GO" id="GO:0045766">
    <property type="term" value="P:positive regulation of angiogenesis"/>
    <property type="evidence" value="ECO:0007669"/>
    <property type="project" value="InterPro"/>
</dbReference>
<proteinExistence type="predicted"/>
<evidence type="ECO:0000256" key="2">
    <source>
        <dbReference type="ARBA" id="ARBA00023242"/>
    </source>
</evidence>
<accession>A0A672MEK9</accession>
<feature type="compositionally biased region" description="Low complexity" evidence="3">
    <location>
        <begin position="229"/>
        <end position="241"/>
    </location>
</feature>
<evidence type="ECO:0000256" key="1">
    <source>
        <dbReference type="ARBA" id="ARBA00004123"/>
    </source>
</evidence>
<keyword evidence="4" id="KW-0812">Transmembrane</keyword>
<dbReference type="OMA" id="RFIDICM"/>
<dbReference type="GO" id="GO:0003712">
    <property type="term" value="F:transcription coregulator activity"/>
    <property type="evidence" value="ECO:0007669"/>
    <property type="project" value="TreeGrafter"/>
</dbReference>
<dbReference type="InterPro" id="IPR031402">
    <property type="entry name" value="LYRIC"/>
</dbReference>
<comment type="subcellular location">
    <subcellularLocation>
        <location evidence="1">Nucleus</location>
    </subcellularLocation>
</comment>
<feature type="transmembrane region" description="Helical" evidence="4">
    <location>
        <begin position="49"/>
        <end position="69"/>
    </location>
</feature>
<protein>
    <submittedName>
        <fullName evidence="5">Metadherin b</fullName>
    </submittedName>
</protein>
<evidence type="ECO:0000256" key="3">
    <source>
        <dbReference type="SAM" id="MobiDB-lite"/>
    </source>
</evidence>
<dbReference type="AlphaFoldDB" id="A0A672MEK9"/>
<dbReference type="GO" id="GO:0006357">
    <property type="term" value="P:regulation of transcription by RNA polymerase II"/>
    <property type="evidence" value="ECO:0007669"/>
    <property type="project" value="TreeGrafter"/>
</dbReference>
<feature type="compositionally biased region" description="Acidic residues" evidence="3">
    <location>
        <begin position="217"/>
        <end position="228"/>
    </location>
</feature>
<keyword evidence="6" id="KW-1185">Reference proteome</keyword>
<evidence type="ECO:0000256" key="4">
    <source>
        <dbReference type="SAM" id="Phobius"/>
    </source>
</evidence>
<dbReference type="PANTHER" id="PTHR23251:SF0">
    <property type="entry name" value="PROTEIN LYRIC"/>
    <property type="match status" value="1"/>
</dbReference>
<dbReference type="Pfam" id="PF15686">
    <property type="entry name" value="LYRIC"/>
    <property type="match status" value="3"/>
</dbReference>
<dbReference type="InParanoid" id="A0A672MEK9"/>
<organism evidence="5 6">
    <name type="scientific">Sinocyclocheilus grahami</name>
    <name type="common">Dianchi golden-line fish</name>
    <name type="synonym">Barbus grahami</name>
    <dbReference type="NCBI Taxonomy" id="75366"/>
    <lineage>
        <taxon>Eukaryota</taxon>
        <taxon>Metazoa</taxon>
        <taxon>Chordata</taxon>
        <taxon>Craniata</taxon>
        <taxon>Vertebrata</taxon>
        <taxon>Euteleostomi</taxon>
        <taxon>Actinopterygii</taxon>
        <taxon>Neopterygii</taxon>
        <taxon>Teleostei</taxon>
        <taxon>Ostariophysi</taxon>
        <taxon>Cypriniformes</taxon>
        <taxon>Cyprinidae</taxon>
        <taxon>Cyprininae</taxon>
        <taxon>Sinocyclocheilus</taxon>
    </lineage>
</organism>
<dbReference type="GO" id="GO:0005634">
    <property type="term" value="C:nucleus"/>
    <property type="evidence" value="ECO:0007669"/>
    <property type="project" value="UniProtKB-SubCell"/>
</dbReference>
<name>A0A672MEK9_SINGR</name>
<keyword evidence="4" id="KW-1133">Transmembrane helix</keyword>
<feature type="region of interest" description="Disordered" evidence="3">
    <location>
        <begin position="182"/>
        <end position="242"/>
    </location>
</feature>
<sequence length="364" mass="39650">MAPGWQEIASLHVEQITGYVRETLSTGLVYLKSELGIDLGLNPDLCAPWLLLLTAWAGLVLILIVWVSVCRGLSKRLSGTETGENIADNTGPVQTVKKADEPRRRNRKKDAEKVCFRSGISIHLSDSVLLHPKRFTIRFIDICMCVFATDGICLIAVTQHLQFICIQWSEHNCNLSGTWETKVSNREKRQQRRKDKAPGDGSGSPVATAASSAISTLEEDQTAPEEPETTITTTTTVSTPPIQREVEGMFTAVIIFMSSVFAVPDLSWSAQPPVPLDDEWSGINSTSADLSCDWNAPSEEWGNYVEQQPVSAAPLEPSVPEVAQVSPSSVAPGSGKAKKKKKKKKMADAGPSAQVRILPEVISK</sequence>
<reference evidence="5" key="1">
    <citation type="submission" date="2025-08" db="UniProtKB">
        <authorList>
            <consortium name="Ensembl"/>
        </authorList>
    </citation>
    <scope>IDENTIFICATION</scope>
</reference>
<reference evidence="5" key="2">
    <citation type="submission" date="2025-09" db="UniProtKB">
        <authorList>
            <consortium name="Ensembl"/>
        </authorList>
    </citation>
    <scope>IDENTIFICATION</scope>
</reference>
<feature type="region of interest" description="Disordered" evidence="3">
    <location>
        <begin position="308"/>
        <end position="352"/>
    </location>
</feature>
<evidence type="ECO:0000313" key="6">
    <source>
        <dbReference type="Proteomes" id="UP000472262"/>
    </source>
</evidence>
<dbReference type="PANTHER" id="PTHR23251">
    <property type="entry name" value="LYSINE-RICH CEACAM1 CO-ISOLATED PROTEIN LYRIC PROTEIN"/>
    <property type="match status" value="1"/>
</dbReference>
<dbReference type="Proteomes" id="UP000472262">
    <property type="component" value="Unassembled WGS sequence"/>
</dbReference>
<keyword evidence="4" id="KW-0472">Membrane</keyword>
<keyword evidence="2" id="KW-0539">Nucleus</keyword>
<dbReference type="InterPro" id="IPR052305">
    <property type="entry name" value="TransReg_TumorExp"/>
</dbReference>
<dbReference type="GO" id="GO:0043123">
    <property type="term" value="P:positive regulation of canonical NF-kappaB signal transduction"/>
    <property type="evidence" value="ECO:0007669"/>
    <property type="project" value="InterPro"/>
</dbReference>
<feature type="compositionally biased region" description="Basic residues" evidence="3">
    <location>
        <begin position="336"/>
        <end position="345"/>
    </location>
</feature>